<dbReference type="SMART" id="SM00460">
    <property type="entry name" value="TGc"/>
    <property type="match status" value="1"/>
</dbReference>
<dbReference type="RefSeq" id="WP_066098372.1">
    <property type="nucleotide sequence ID" value="NZ_CP016027.1"/>
</dbReference>
<dbReference type="PANTHER" id="PTHR42736:SF1">
    <property type="entry name" value="PROTEIN-GLUTAMINE GAMMA-GLUTAMYLTRANSFERASE"/>
    <property type="match status" value="1"/>
</dbReference>
<keyword evidence="1" id="KW-0812">Transmembrane</keyword>
<organism evidence="3 4">
    <name type="scientific">Halothiobacillus diazotrophicus</name>
    <dbReference type="NCBI Taxonomy" id="1860122"/>
    <lineage>
        <taxon>Bacteria</taxon>
        <taxon>Pseudomonadati</taxon>
        <taxon>Pseudomonadota</taxon>
        <taxon>Gammaproteobacteria</taxon>
        <taxon>Chromatiales</taxon>
        <taxon>Halothiobacillaceae</taxon>
        <taxon>Halothiobacillus</taxon>
    </lineage>
</organism>
<dbReference type="KEGG" id="haz:A9404_02520"/>
<keyword evidence="1" id="KW-0472">Membrane</keyword>
<evidence type="ECO:0000259" key="2">
    <source>
        <dbReference type="SMART" id="SM00460"/>
    </source>
</evidence>
<feature type="transmembrane region" description="Helical" evidence="1">
    <location>
        <begin position="27"/>
        <end position="55"/>
    </location>
</feature>
<feature type="domain" description="Transglutaminase-like" evidence="2">
    <location>
        <begin position="414"/>
        <end position="483"/>
    </location>
</feature>
<dbReference type="InterPro" id="IPR025403">
    <property type="entry name" value="TgpA-like_C"/>
</dbReference>
<proteinExistence type="predicted"/>
<evidence type="ECO:0000256" key="1">
    <source>
        <dbReference type="SAM" id="Phobius"/>
    </source>
</evidence>
<gene>
    <name evidence="3" type="ORF">A9404_02520</name>
</gene>
<keyword evidence="1" id="KW-1133">Transmembrane helix</keyword>
<dbReference type="SUPFAM" id="SSF54001">
    <property type="entry name" value="Cysteine proteinases"/>
    <property type="match status" value="1"/>
</dbReference>
<dbReference type="OrthoDB" id="9804872at2"/>
<dbReference type="Pfam" id="PF01841">
    <property type="entry name" value="Transglut_core"/>
    <property type="match status" value="1"/>
</dbReference>
<dbReference type="PANTHER" id="PTHR42736">
    <property type="entry name" value="PROTEIN-GLUTAMINE GAMMA-GLUTAMYLTRANSFERASE"/>
    <property type="match status" value="1"/>
</dbReference>
<dbReference type="EMBL" id="CP016027">
    <property type="protein sequence ID" value="ANJ66403.1"/>
    <property type="molecule type" value="Genomic_DNA"/>
</dbReference>
<dbReference type="InterPro" id="IPR038765">
    <property type="entry name" value="Papain-like_cys_pep_sf"/>
</dbReference>
<evidence type="ECO:0000313" key="4">
    <source>
        <dbReference type="Proteomes" id="UP000078596"/>
    </source>
</evidence>
<dbReference type="InterPro" id="IPR021878">
    <property type="entry name" value="TgpA_N"/>
</dbReference>
<dbReference type="InterPro" id="IPR002931">
    <property type="entry name" value="Transglutaminase-like"/>
</dbReference>
<evidence type="ECO:0000313" key="3">
    <source>
        <dbReference type="EMBL" id="ANJ66403.1"/>
    </source>
</evidence>
<dbReference type="Proteomes" id="UP000078596">
    <property type="component" value="Chromosome"/>
</dbReference>
<feature type="transmembrane region" description="Helical" evidence="1">
    <location>
        <begin position="141"/>
        <end position="159"/>
    </location>
</feature>
<feature type="transmembrane region" description="Helical" evidence="1">
    <location>
        <begin position="119"/>
        <end position="135"/>
    </location>
</feature>
<dbReference type="InterPro" id="IPR052901">
    <property type="entry name" value="Bact_TGase-like"/>
</dbReference>
<keyword evidence="4" id="KW-1185">Reference proteome</keyword>
<dbReference type="STRING" id="1860122.A9404_02520"/>
<feature type="transmembrane region" description="Helical" evidence="1">
    <location>
        <begin position="171"/>
        <end position="192"/>
    </location>
</feature>
<accession>A0A191ZEV5</accession>
<feature type="transmembrane region" description="Helical" evidence="1">
    <location>
        <begin position="67"/>
        <end position="86"/>
    </location>
</feature>
<feature type="transmembrane region" description="Helical" evidence="1">
    <location>
        <begin position="559"/>
        <end position="580"/>
    </location>
</feature>
<dbReference type="Pfam" id="PF13559">
    <property type="entry name" value="DUF4129"/>
    <property type="match status" value="1"/>
</dbReference>
<dbReference type="Pfam" id="PF11992">
    <property type="entry name" value="TgpA_N"/>
    <property type="match status" value="1"/>
</dbReference>
<dbReference type="Gene3D" id="3.10.620.30">
    <property type="match status" value="1"/>
</dbReference>
<reference evidence="3 4" key="1">
    <citation type="submission" date="2016-06" db="EMBL/GenBank/DDBJ databases">
        <title>Insight into the functional genes involving in sulfur oxidation in Pearl River water.</title>
        <authorList>
            <person name="Luo J."/>
            <person name="Tan X."/>
            <person name="Lin W."/>
        </authorList>
    </citation>
    <scope>NUCLEOTIDE SEQUENCE [LARGE SCALE GENOMIC DNA]</scope>
    <source>
        <strain evidence="3 4">LS2</strain>
    </source>
</reference>
<dbReference type="AlphaFoldDB" id="A0A191ZEV5"/>
<name>A0A191ZEV5_9GAMM</name>
<sequence>MSRAARTQPNRSDTHAGPVVVTLDRPLIAVTLIALLCHLPHLPLFAWPLLAAGIGWRLLHEWRKWPLPPALLVILLGFISGFLVLFTYHSLWGRDAGVTLLTLAAMLKLLESRQQRDQYVLLLLGFFLIVALLLYDQGVLFALIALSLFWGLVVAWIGISNPGMTAIKPRLKPAGVLMIAGLPVTFALFVLFPRPPGAPWGAQQPTIQQARTGLSDTLNPGSFEQLASDPAPAFRVSFAGPMIPPAERYWRVLVMSSEDDGIWQADGPGFGPTSAKLSADWTAQSAVTYTITLEPAEHRWLPALALAIERPSRSIISPTATLFALHALVDRYRYTVTSNIDYRLDPNHLDPATRARDLELPQDDPRLKALGRSWRHLSPLDARDKALDYFRAQGFRYTLTPGKLPEHNRMDDFLFTTKRGYCEHYASAFTLLMRAAGVPARIVTGYQGGEVVGDYLLVRQADAHAWSEIWVKNRGWVRVDPTAVVAPERIASGVANAARDDAALPATLRREAGLDRQFALIGDRLQNGWNQYVLGYGGDTQSDLLARLGLAAQGLGGRFLVAAIVAGVVWLIVLMFWRLLSRPNLAHLGAAQRAWYPVERALTRLGIPRTPEETLQTYCQRASRALPSQSALIDQLHKLFSAWLFSANFSQRSQKLAEVTARHAIRQLTLLYFLRRLRGWFGAGRLR</sequence>
<protein>
    <recommendedName>
        <fullName evidence="2">Transglutaminase-like domain-containing protein</fullName>
    </recommendedName>
</protein>